<dbReference type="OrthoDB" id="199238at2157"/>
<dbReference type="EMBL" id="WUUU01000068">
    <property type="protein sequence ID" value="MXR20877.1"/>
    <property type="molecule type" value="Genomic_DNA"/>
</dbReference>
<proteinExistence type="predicted"/>
<comment type="caution">
    <text evidence="1">The sequence shown here is derived from an EMBL/GenBank/DDBJ whole genome shotgun (WGS) entry which is preliminary data.</text>
</comment>
<name>A0A6B0SIF4_9EURY</name>
<evidence type="ECO:0000313" key="2">
    <source>
        <dbReference type="Proteomes" id="UP000471521"/>
    </source>
</evidence>
<dbReference type="Pfam" id="PF24366">
    <property type="entry name" value="DUF7522"/>
    <property type="match status" value="1"/>
</dbReference>
<dbReference type="AlphaFoldDB" id="A0A6B0SIF4"/>
<keyword evidence="2" id="KW-1185">Reference proteome</keyword>
<accession>A0A6B0SIF4</accession>
<reference evidence="1 2" key="1">
    <citation type="submission" date="2019-12" db="EMBL/GenBank/DDBJ databases">
        <title>Isolation and characterization of three novel carbon monoxide-oxidizing members of Halobacteria from salione crusts and soils.</title>
        <authorList>
            <person name="Myers M.R."/>
            <person name="King G.M."/>
        </authorList>
    </citation>
    <scope>NUCLEOTIDE SEQUENCE [LARGE SCALE GENOMIC DNA]</scope>
    <source>
        <strain evidence="1 2">PCN9</strain>
    </source>
</reference>
<dbReference type="Proteomes" id="UP000471521">
    <property type="component" value="Unassembled WGS sequence"/>
</dbReference>
<sequence length="120" mass="13597">MLGEDTLVDELRALAGDGLRMVAEYDRDGYEIRFVRDDVSARLAEQADDIHRDLVLEGISREHLEDLFDAGDLHCTMHRFDDLTAFHFAEAEYRGLFVSVDSDADVPMASFADTCWHSLS</sequence>
<evidence type="ECO:0000313" key="1">
    <source>
        <dbReference type="EMBL" id="MXR20877.1"/>
    </source>
</evidence>
<dbReference type="InterPro" id="IPR055944">
    <property type="entry name" value="DUF7522"/>
</dbReference>
<protein>
    <submittedName>
        <fullName evidence="1">Uncharacterized protein</fullName>
    </submittedName>
</protein>
<organism evidence="1 2">
    <name type="scientific">Halobacterium bonnevillei</name>
    <dbReference type="NCBI Taxonomy" id="2692200"/>
    <lineage>
        <taxon>Archaea</taxon>
        <taxon>Methanobacteriati</taxon>
        <taxon>Methanobacteriota</taxon>
        <taxon>Stenosarchaea group</taxon>
        <taxon>Halobacteria</taxon>
        <taxon>Halobacteriales</taxon>
        <taxon>Halobacteriaceae</taxon>
        <taxon>Halobacterium</taxon>
    </lineage>
</organism>
<dbReference type="RefSeq" id="WP_159526393.1">
    <property type="nucleotide sequence ID" value="NZ_WUUU01000068.1"/>
</dbReference>
<gene>
    <name evidence="1" type="ORF">GRX66_09770</name>
</gene>